<evidence type="ECO:0000256" key="1">
    <source>
        <dbReference type="SAM" id="MobiDB-lite"/>
    </source>
</evidence>
<evidence type="ECO:0000313" key="4">
    <source>
        <dbReference type="Proteomes" id="UP000641954"/>
    </source>
</evidence>
<sequence length="92" mass="10120">MILPEVSLEETQKIAEKIRLGVKQLNLKSHHQSVGAITISLGVAIFPQDGWTSDQLLESADQALYRANKEGRDRVVTASEPEKSPPLLKVLS</sequence>
<feature type="compositionally biased region" description="Basic and acidic residues" evidence="1">
    <location>
        <begin position="71"/>
        <end position="83"/>
    </location>
</feature>
<dbReference type="InterPro" id="IPR043128">
    <property type="entry name" value="Rev_trsase/Diguanyl_cyclase"/>
</dbReference>
<dbReference type="SUPFAM" id="SSF55073">
    <property type="entry name" value="Nucleotide cyclase"/>
    <property type="match status" value="1"/>
</dbReference>
<dbReference type="NCBIfam" id="TIGR00254">
    <property type="entry name" value="GGDEF"/>
    <property type="match status" value="1"/>
</dbReference>
<dbReference type="PANTHER" id="PTHR45138">
    <property type="entry name" value="REGULATORY COMPONENTS OF SENSORY TRANSDUCTION SYSTEM"/>
    <property type="match status" value="1"/>
</dbReference>
<evidence type="ECO:0000313" key="3">
    <source>
        <dbReference type="EMBL" id="MBD2545239.1"/>
    </source>
</evidence>
<dbReference type="Gene3D" id="3.30.70.270">
    <property type="match status" value="1"/>
</dbReference>
<accession>A0ABR8EEH2</accession>
<dbReference type="InterPro" id="IPR050469">
    <property type="entry name" value="Diguanylate_Cyclase"/>
</dbReference>
<dbReference type="RefSeq" id="WP_082348816.1">
    <property type="nucleotide sequence ID" value="NZ_JACJSK010000021.1"/>
</dbReference>
<dbReference type="InterPro" id="IPR000160">
    <property type="entry name" value="GGDEF_dom"/>
</dbReference>
<dbReference type="PROSITE" id="PS50887">
    <property type="entry name" value="GGDEF"/>
    <property type="match status" value="1"/>
</dbReference>
<evidence type="ECO:0000259" key="2">
    <source>
        <dbReference type="PROSITE" id="PS50887"/>
    </source>
</evidence>
<dbReference type="Pfam" id="PF00990">
    <property type="entry name" value="GGDEF"/>
    <property type="match status" value="1"/>
</dbReference>
<keyword evidence="4" id="KW-1185">Reference proteome</keyword>
<name>A0ABR8EEH2_9CYAN</name>
<dbReference type="CDD" id="cd01949">
    <property type="entry name" value="GGDEF"/>
    <property type="match status" value="1"/>
</dbReference>
<protein>
    <submittedName>
        <fullName evidence="3">GGDEF domain-containing protein</fullName>
    </submittedName>
</protein>
<feature type="region of interest" description="Disordered" evidence="1">
    <location>
        <begin position="71"/>
        <end position="92"/>
    </location>
</feature>
<dbReference type="EMBL" id="JACJSK010000021">
    <property type="protein sequence ID" value="MBD2545239.1"/>
    <property type="molecule type" value="Genomic_DNA"/>
</dbReference>
<gene>
    <name evidence="3" type="ORF">H6G72_15645</name>
</gene>
<reference evidence="3 4" key="1">
    <citation type="journal article" date="2020" name="ISME J.">
        <title>Comparative genomics reveals insights into cyanobacterial evolution and habitat adaptation.</title>
        <authorList>
            <person name="Chen M.Y."/>
            <person name="Teng W.K."/>
            <person name="Zhao L."/>
            <person name="Hu C.X."/>
            <person name="Zhou Y.K."/>
            <person name="Han B.P."/>
            <person name="Song L.R."/>
            <person name="Shu W.S."/>
        </authorList>
    </citation>
    <scope>NUCLEOTIDE SEQUENCE [LARGE SCALE GENOMIC DNA]</scope>
    <source>
        <strain evidence="3 4">FACHB-1370</strain>
    </source>
</reference>
<dbReference type="InterPro" id="IPR029787">
    <property type="entry name" value="Nucleotide_cyclase"/>
</dbReference>
<dbReference type="Proteomes" id="UP000641954">
    <property type="component" value="Unassembled WGS sequence"/>
</dbReference>
<dbReference type="PANTHER" id="PTHR45138:SF9">
    <property type="entry name" value="DIGUANYLATE CYCLASE DGCM-RELATED"/>
    <property type="match status" value="1"/>
</dbReference>
<proteinExistence type="predicted"/>
<comment type="caution">
    <text evidence="3">The sequence shown here is derived from an EMBL/GenBank/DDBJ whole genome shotgun (WGS) entry which is preliminary data.</text>
</comment>
<organism evidence="3 4">
    <name type="scientific">Planktothricoides raciborskii FACHB-1370</name>
    <dbReference type="NCBI Taxonomy" id="2949576"/>
    <lineage>
        <taxon>Bacteria</taxon>
        <taxon>Bacillati</taxon>
        <taxon>Cyanobacteriota</taxon>
        <taxon>Cyanophyceae</taxon>
        <taxon>Oscillatoriophycideae</taxon>
        <taxon>Oscillatoriales</taxon>
        <taxon>Oscillatoriaceae</taxon>
        <taxon>Planktothricoides</taxon>
    </lineage>
</organism>
<feature type="domain" description="GGDEF" evidence="2">
    <location>
        <begin position="1"/>
        <end position="80"/>
    </location>
</feature>